<evidence type="ECO:0000313" key="3">
    <source>
        <dbReference type="EMBL" id="MDR6943184.1"/>
    </source>
</evidence>
<keyword evidence="1" id="KW-1133">Transmembrane helix</keyword>
<dbReference type="CDD" id="cd00761">
    <property type="entry name" value="Glyco_tranf_GTA_type"/>
    <property type="match status" value="1"/>
</dbReference>
<dbReference type="EMBL" id="JAVDUU010000003">
    <property type="protein sequence ID" value="MDR6943184.1"/>
    <property type="molecule type" value="Genomic_DNA"/>
</dbReference>
<proteinExistence type="predicted"/>
<evidence type="ECO:0000259" key="2">
    <source>
        <dbReference type="Pfam" id="PF00535"/>
    </source>
</evidence>
<dbReference type="PANTHER" id="PTHR43685:SF3">
    <property type="entry name" value="SLR2126 PROTEIN"/>
    <property type="match status" value="1"/>
</dbReference>
<dbReference type="InterPro" id="IPR029044">
    <property type="entry name" value="Nucleotide-diphossugar_trans"/>
</dbReference>
<evidence type="ECO:0000313" key="4">
    <source>
        <dbReference type="Proteomes" id="UP001247620"/>
    </source>
</evidence>
<sequence length="325" mass="36839">MNNIKISVVIPTYNRPILLQKCLQALAMQRLNKDQYEIIVVSDGPDSKTERLLNTWIKRRRSLNIKYFSLFTKKGPAAARNYGWLNARGHLVAFTDDDCVPDKNWLSAYLKSYRTGDKVAFTGKTTVPVPNQPTDHELNTSGLQFADFITANCCCPKGVLKMIGGFDERFTMAWREDSDLQFKLINEGVEIIKVETAQVVHPVRKAPWGVSIKDQKKTMFNALLYKKHPWLYRKKIQSRPPFQYYFMIGGAGLAFAGLVATSIPLIAVGGLIWAGFTGSFIKKRLSATAKTTRHISEMIVTSVVIPFLSIFWQLYGAVKYRVLFI</sequence>
<gene>
    <name evidence="3" type="ORF">J2W55_003037</name>
</gene>
<keyword evidence="4" id="KW-1185">Reference proteome</keyword>
<accession>A0ABU1TD01</accession>
<reference evidence="3 4" key="1">
    <citation type="submission" date="2023-07" db="EMBL/GenBank/DDBJ databases">
        <title>Sorghum-associated microbial communities from plants grown in Nebraska, USA.</title>
        <authorList>
            <person name="Schachtman D."/>
        </authorList>
    </citation>
    <scope>NUCLEOTIDE SEQUENCE [LARGE SCALE GENOMIC DNA]</scope>
    <source>
        <strain evidence="3 4">3262</strain>
    </source>
</reference>
<dbReference type="Gene3D" id="3.90.550.10">
    <property type="entry name" value="Spore Coat Polysaccharide Biosynthesis Protein SpsA, Chain A"/>
    <property type="match status" value="1"/>
</dbReference>
<dbReference type="InterPro" id="IPR001173">
    <property type="entry name" value="Glyco_trans_2-like"/>
</dbReference>
<name>A0ABU1TD01_9SPHI</name>
<comment type="caution">
    <text evidence="3">The sequence shown here is derived from an EMBL/GenBank/DDBJ whole genome shotgun (WGS) entry which is preliminary data.</text>
</comment>
<feature type="domain" description="Glycosyltransferase 2-like" evidence="2">
    <location>
        <begin position="7"/>
        <end position="128"/>
    </location>
</feature>
<feature type="transmembrane region" description="Helical" evidence="1">
    <location>
        <begin position="244"/>
        <end position="274"/>
    </location>
</feature>
<dbReference type="PANTHER" id="PTHR43685">
    <property type="entry name" value="GLYCOSYLTRANSFERASE"/>
    <property type="match status" value="1"/>
</dbReference>
<dbReference type="Pfam" id="PF00535">
    <property type="entry name" value="Glycos_transf_2"/>
    <property type="match status" value="1"/>
</dbReference>
<keyword evidence="1" id="KW-0812">Transmembrane</keyword>
<dbReference type="Proteomes" id="UP001247620">
    <property type="component" value="Unassembled WGS sequence"/>
</dbReference>
<evidence type="ECO:0000256" key="1">
    <source>
        <dbReference type="SAM" id="Phobius"/>
    </source>
</evidence>
<dbReference type="RefSeq" id="WP_310097004.1">
    <property type="nucleotide sequence ID" value="NZ_JAVDUU010000003.1"/>
</dbReference>
<feature type="transmembrane region" description="Helical" evidence="1">
    <location>
        <begin position="295"/>
        <end position="315"/>
    </location>
</feature>
<protein>
    <submittedName>
        <fullName evidence="3">Glycosyltransferase involved in cell wall biosynthesis</fullName>
    </submittedName>
</protein>
<keyword evidence="1" id="KW-0472">Membrane</keyword>
<organism evidence="3 4">
    <name type="scientific">Mucilaginibacter pocheonensis</name>
    <dbReference type="NCBI Taxonomy" id="398050"/>
    <lineage>
        <taxon>Bacteria</taxon>
        <taxon>Pseudomonadati</taxon>
        <taxon>Bacteroidota</taxon>
        <taxon>Sphingobacteriia</taxon>
        <taxon>Sphingobacteriales</taxon>
        <taxon>Sphingobacteriaceae</taxon>
        <taxon>Mucilaginibacter</taxon>
    </lineage>
</organism>
<dbReference type="SUPFAM" id="SSF53448">
    <property type="entry name" value="Nucleotide-diphospho-sugar transferases"/>
    <property type="match status" value="1"/>
</dbReference>
<dbReference type="InterPro" id="IPR050834">
    <property type="entry name" value="Glycosyltransf_2"/>
</dbReference>